<dbReference type="Proteomes" id="UP000245934">
    <property type="component" value="Unassembled WGS sequence"/>
</dbReference>
<proteinExistence type="predicted"/>
<dbReference type="InterPro" id="IPR052159">
    <property type="entry name" value="Competence_DNA_uptake"/>
</dbReference>
<evidence type="ECO:0000313" key="4">
    <source>
        <dbReference type="EMBL" id="PWR76004.1"/>
    </source>
</evidence>
<dbReference type="Pfam" id="PF00753">
    <property type="entry name" value="Lactamase_B"/>
    <property type="match status" value="1"/>
</dbReference>
<name>A0A2V2N7I6_9EURY</name>
<comment type="caution">
    <text evidence="4">The sequence shown here is derived from an EMBL/GenBank/DDBJ whole genome shotgun (WGS) entry which is preliminary data.</text>
</comment>
<dbReference type="CDD" id="cd07731">
    <property type="entry name" value="ComA-like_MBL-fold"/>
    <property type="match status" value="1"/>
</dbReference>
<accession>A0A2V2N7I6</accession>
<dbReference type="AlphaFoldDB" id="A0A2V2N7I6"/>
<dbReference type="SUPFAM" id="SSF48452">
    <property type="entry name" value="TPR-like"/>
    <property type="match status" value="1"/>
</dbReference>
<keyword evidence="2" id="KW-1133">Transmembrane helix</keyword>
<dbReference type="PROSITE" id="PS50005">
    <property type="entry name" value="TPR"/>
    <property type="match status" value="2"/>
</dbReference>
<dbReference type="InterPro" id="IPR011990">
    <property type="entry name" value="TPR-like_helical_dom_sf"/>
</dbReference>
<feature type="transmembrane region" description="Helical" evidence="2">
    <location>
        <begin position="110"/>
        <end position="133"/>
    </location>
</feature>
<dbReference type="PANTHER" id="PTHR30619">
    <property type="entry name" value="DNA INTERNALIZATION/COMPETENCE PROTEIN COMEC/REC2"/>
    <property type="match status" value="1"/>
</dbReference>
<dbReference type="SUPFAM" id="SSF56281">
    <property type="entry name" value="Metallo-hydrolase/oxidoreductase"/>
    <property type="match status" value="1"/>
</dbReference>
<dbReference type="EMBL" id="QGMZ01000005">
    <property type="protein sequence ID" value="PWR76004.1"/>
    <property type="molecule type" value="Genomic_DNA"/>
</dbReference>
<dbReference type="SMART" id="SM00028">
    <property type="entry name" value="TPR"/>
    <property type="match status" value="2"/>
</dbReference>
<dbReference type="Gene3D" id="3.60.15.10">
    <property type="entry name" value="Ribonuclease Z/Hydroxyacylglutathione hydrolase-like"/>
    <property type="match status" value="1"/>
</dbReference>
<gene>
    <name evidence="4" type="ORF">DLD82_01545</name>
</gene>
<dbReference type="InterPro" id="IPR036866">
    <property type="entry name" value="RibonucZ/Hydroxyglut_hydro"/>
</dbReference>
<dbReference type="SMART" id="SM00849">
    <property type="entry name" value="Lactamase_B"/>
    <property type="match status" value="1"/>
</dbReference>
<keyword evidence="2" id="KW-0472">Membrane</keyword>
<evidence type="ECO:0000259" key="3">
    <source>
        <dbReference type="SMART" id="SM00849"/>
    </source>
</evidence>
<keyword evidence="5" id="KW-1185">Reference proteome</keyword>
<dbReference type="PANTHER" id="PTHR30619:SF7">
    <property type="entry name" value="BETA-LACTAMASE DOMAIN PROTEIN"/>
    <property type="match status" value="1"/>
</dbReference>
<keyword evidence="1" id="KW-0802">TPR repeat</keyword>
<dbReference type="InterPro" id="IPR019734">
    <property type="entry name" value="TPR_rpt"/>
</dbReference>
<organism evidence="4 5">
    <name type="scientific">Methanospirillum stamsii</name>
    <dbReference type="NCBI Taxonomy" id="1277351"/>
    <lineage>
        <taxon>Archaea</taxon>
        <taxon>Methanobacteriati</taxon>
        <taxon>Methanobacteriota</taxon>
        <taxon>Stenosarchaea group</taxon>
        <taxon>Methanomicrobia</taxon>
        <taxon>Methanomicrobiales</taxon>
        <taxon>Methanospirillaceae</taxon>
        <taxon>Methanospirillum</taxon>
    </lineage>
</organism>
<evidence type="ECO:0000256" key="2">
    <source>
        <dbReference type="SAM" id="Phobius"/>
    </source>
</evidence>
<feature type="repeat" description="TPR" evidence="1">
    <location>
        <begin position="40"/>
        <end position="73"/>
    </location>
</feature>
<dbReference type="Gene3D" id="1.25.40.10">
    <property type="entry name" value="Tetratricopeptide repeat domain"/>
    <property type="match status" value="1"/>
</dbReference>
<evidence type="ECO:0000256" key="1">
    <source>
        <dbReference type="PROSITE-ProRule" id="PRU00339"/>
    </source>
</evidence>
<sequence>MAVDPDEELFNKGISFLKNEKTEEAIDIFSELVEKDDKNHKAWNAFGVALSQTAHKDSAIHCFENALSLDPENTVYKRNLIRAKSPPTIRKNPKMMELTEQKRPGRIIRALLISLTCLVTVGLLAFALLSGFVPGFSIQDGMIQGISGVPNTPVVEVTPLVTETPIPQVTIPSPIATPIPVPTQKPEVLFHFIDVSQGDATLIQSDGKNVLIDAGPSTSGPRLVDYLKKQNISTLDMVIASHPFDDHIGGMIDVLQTFEVKTYIDNGEPYNSDLYRKVIELVISDQAVRSIVKAGMKIPFTSMAGIDIISPYTLTGHPDEDSLVLRITVQNVTVLMPGDASDVKTPATILKVPDHGSDDAISSISNVRPEAVVISVGSGNPYDYPRSGTMNAIEKQGSQIFRTDVNGTIVIAVDGNNWTAKSSR</sequence>
<feature type="domain" description="Metallo-beta-lactamase" evidence="3">
    <location>
        <begin position="197"/>
        <end position="378"/>
    </location>
</feature>
<keyword evidence="2" id="KW-0812">Transmembrane</keyword>
<evidence type="ECO:0000313" key="5">
    <source>
        <dbReference type="Proteomes" id="UP000245934"/>
    </source>
</evidence>
<feature type="repeat" description="TPR" evidence="1">
    <location>
        <begin position="6"/>
        <end position="39"/>
    </location>
</feature>
<dbReference type="InterPro" id="IPR035681">
    <property type="entry name" value="ComA-like_MBL"/>
</dbReference>
<dbReference type="Pfam" id="PF13181">
    <property type="entry name" value="TPR_8"/>
    <property type="match status" value="1"/>
</dbReference>
<reference evidence="4 5" key="1">
    <citation type="submission" date="2018-05" db="EMBL/GenBank/DDBJ databases">
        <title>Draft genome of Methanospirillum stamsii Pt1.</title>
        <authorList>
            <person name="Dueholm M.S."/>
            <person name="Nielsen P.H."/>
            <person name="Bakmann L.F."/>
            <person name="Otzen D.E."/>
        </authorList>
    </citation>
    <scope>NUCLEOTIDE SEQUENCE [LARGE SCALE GENOMIC DNA]</scope>
    <source>
        <strain evidence="4 5">Pt1</strain>
    </source>
</reference>
<protein>
    <recommendedName>
        <fullName evidence="3">Metallo-beta-lactamase domain-containing protein</fullName>
    </recommendedName>
</protein>
<dbReference type="InterPro" id="IPR001279">
    <property type="entry name" value="Metallo-B-lactamas"/>
</dbReference>